<comment type="caution">
    <text evidence="1">The sequence shown here is derived from an EMBL/GenBank/DDBJ whole genome shotgun (WGS) entry which is preliminary data.</text>
</comment>
<keyword evidence="2" id="KW-1185">Reference proteome</keyword>
<evidence type="ECO:0000313" key="1">
    <source>
        <dbReference type="EMBL" id="KAI3801848.1"/>
    </source>
</evidence>
<dbReference type="Proteomes" id="UP001056120">
    <property type="component" value="Linkage Group LG10"/>
</dbReference>
<sequence length="394" mass="42171">MPKKKEPPPSALPSRRSTRGSNRSSTVVEGSDSEAPLVLMVGLGSNQDIAARFFVPPTKENALERDIDARPNLKESRSRLPLIQVLNSETDACCVNKEQSSIPGSNTSSESTDSVRDMGKMADKIGDSLLVSKFLGSSSTENSISAGNKNSTGLSDSTGKSGSAGAVPLAVTGDAENFPLLTPLFSSSFKAKMMESIGRVSTGKPGKCGVFGHNEDIHKPPSPPPVVEPLVMEPAKVAPQIATNKGKNIMDDGFIEVRKKKKKSKGPKPRVQIPSLNVSKSGPSKPSGRPKPIGDPGPSTKAQNTQVHVSNPFSALDDTTQSDDSFPELNAAFKKSAKKFVDTNTIPAPEAFLTWPTALKDYYYSLIKDAMRRWNQRRMARLGSCPQASPSIYT</sequence>
<dbReference type="EMBL" id="CM042027">
    <property type="protein sequence ID" value="KAI3801848.1"/>
    <property type="molecule type" value="Genomic_DNA"/>
</dbReference>
<name>A0ACB9I0V5_9ASTR</name>
<evidence type="ECO:0000313" key="2">
    <source>
        <dbReference type="Proteomes" id="UP001056120"/>
    </source>
</evidence>
<protein>
    <submittedName>
        <fullName evidence="1">Uncharacterized protein</fullName>
    </submittedName>
</protein>
<proteinExistence type="predicted"/>
<accession>A0ACB9I0V5</accession>
<reference evidence="1 2" key="2">
    <citation type="journal article" date="2022" name="Mol. Ecol. Resour.">
        <title>The genomes of chicory, endive, great burdock and yacon provide insights into Asteraceae paleo-polyploidization history and plant inulin production.</title>
        <authorList>
            <person name="Fan W."/>
            <person name="Wang S."/>
            <person name="Wang H."/>
            <person name="Wang A."/>
            <person name="Jiang F."/>
            <person name="Liu H."/>
            <person name="Zhao H."/>
            <person name="Xu D."/>
            <person name="Zhang Y."/>
        </authorList>
    </citation>
    <scope>NUCLEOTIDE SEQUENCE [LARGE SCALE GENOMIC DNA]</scope>
    <source>
        <strain evidence="2">cv. Yunnan</strain>
        <tissue evidence="1">Leaves</tissue>
    </source>
</reference>
<reference evidence="2" key="1">
    <citation type="journal article" date="2022" name="Mol. Ecol. Resour.">
        <title>The genomes of chicory, endive, great burdock and yacon provide insights into Asteraceae palaeo-polyploidization history and plant inulin production.</title>
        <authorList>
            <person name="Fan W."/>
            <person name="Wang S."/>
            <person name="Wang H."/>
            <person name="Wang A."/>
            <person name="Jiang F."/>
            <person name="Liu H."/>
            <person name="Zhao H."/>
            <person name="Xu D."/>
            <person name="Zhang Y."/>
        </authorList>
    </citation>
    <scope>NUCLEOTIDE SEQUENCE [LARGE SCALE GENOMIC DNA]</scope>
    <source>
        <strain evidence="2">cv. Yunnan</strain>
    </source>
</reference>
<organism evidence="1 2">
    <name type="scientific">Smallanthus sonchifolius</name>
    <dbReference type="NCBI Taxonomy" id="185202"/>
    <lineage>
        <taxon>Eukaryota</taxon>
        <taxon>Viridiplantae</taxon>
        <taxon>Streptophyta</taxon>
        <taxon>Embryophyta</taxon>
        <taxon>Tracheophyta</taxon>
        <taxon>Spermatophyta</taxon>
        <taxon>Magnoliopsida</taxon>
        <taxon>eudicotyledons</taxon>
        <taxon>Gunneridae</taxon>
        <taxon>Pentapetalae</taxon>
        <taxon>asterids</taxon>
        <taxon>campanulids</taxon>
        <taxon>Asterales</taxon>
        <taxon>Asteraceae</taxon>
        <taxon>Asteroideae</taxon>
        <taxon>Heliantheae alliance</taxon>
        <taxon>Millerieae</taxon>
        <taxon>Smallanthus</taxon>
    </lineage>
</organism>
<gene>
    <name evidence="1" type="ORF">L1987_29965</name>
</gene>